<dbReference type="AlphaFoldDB" id="A0A2I0W9P4"/>
<dbReference type="SUPFAM" id="SSF101941">
    <property type="entry name" value="NAC domain"/>
    <property type="match status" value="1"/>
</dbReference>
<keyword evidence="1" id="KW-0805">Transcription regulation</keyword>
<evidence type="ECO:0000256" key="3">
    <source>
        <dbReference type="ARBA" id="ARBA00023163"/>
    </source>
</evidence>
<evidence type="ECO:0000313" key="6">
    <source>
        <dbReference type="EMBL" id="PKU72387.1"/>
    </source>
</evidence>
<dbReference type="PANTHER" id="PTHR31744:SF219">
    <property type="entry name" value="NAC DOMAIN-CONTAINING PROTEIN 4"/>
    <property type="match status" value="1"/>
</dbReference>
<accession>A0A2I0W9P4</accession>
<dbReference type="PROSITE" id="PS51005">
    <property type="entry name" value="NAC"/>
    <property type="match status" value="1"/>
</dbReference>
<dbReference type="Gene3D" id="2.170.150.80">
    <property type="entry name" value="NAC domain"/>
    <property type="match status" value="1"/>
</dbReference>
<keyword evidence="2" id="KW-0238">DNA-binding</keyword>
<dbReference type="EMBL" id="KZ502837">
    <property type="protein sequence ID" value="PKU72387.1"/>
    <property type="molecule type" value="Genomic_DNA"/>
</dbReference>
<dbReference type="Pfam" id="PF02365">
    <property type="entry name" value="NAM"/>
    <property type="match status" value="1"/>
</dbReference>
<reference evidence="6 7" key="2">
    <citation type="journal article" date="2017" name="Nature">
        <title>The Apostasia genome and the evolution of orchids.</title>
        <authorList>
            <person name="Zhang G.Q."/>
            <person name="Liu K.W."/>
            <person name="Li Z."/>
            <person name="Lohaus R."/>
            <person name="Hsiao Y.Y."/>
            <person name="Niu S.C."/>
            <person name="Wang J.Y."/>
            <person name="Lin Y.C."/>
            <person name="Xu Q."/>
            <person name="Chen L.J."/>
            <person name="Yoshida K."/>
            <person name="Fujiwara S."/>
            <person name="Wang Z.W."/>
            <person name="Zhang Y.Q."/>
            <person name="Mitsuda N."/>
            <person name="Wang M."/>
            <person name="Liu G.H."/>
            <person name="Pecoraro L."/>
            <person name="Huang H.X."/>
            <person name="Xiao X.J."/>
            <person name="Lin M."/>
            <person name="Wu X.Y."/>
            <person name="Wu W.L."/>
            <person name="Chen Y.Y."/>
            <person name="Chang S.B."/>
            <person name="Sakamoto S."/>
            <person name="Ohme-Takagi M."/>
            <person name="Yagi M."/>
            <person name="Zeng S.J."/>
            <person name="Shen C.Y."/>
            <person name="Yeh C.M."/>
            <person name="Luo Y.B."/>
            <person name="Tsai W.C."/>
            <person name="Van de Peer Y."/>
            <person name="Liu Z.J."/>
        </authorList>
    </citation>
    <scope>NUCLEOTIDE SEQUENCE [LARGE SCALE GENOMIC DNA]</scope>
    <source>
        <tissue evidence="6">The whole plant</tissue>
    </source>
</reference>
<name>A0A2I0W9P4_9ASPA</name>
<proteinExistence type="predicted"/>
<organism evidence="6 7">
    <name type="scientific">Dendrobium catenatum</name>
    <dbReference type="NCBI Taxonomy" id="906689"/>
    <lineage>
        <taxon>Eukaryota</taxon>
        <taxon>Viridiplantae</taxon>
        <taxon>Streptophyta</taxon>
        <taxon>Embryophyta</taxon>
        <taxon>Tracheophyta</taxon>
        <taxon>Spermatophyta</taxon>
        <taxon>Magnoliopsida</taxon>
        <taxon>Liliopsida</taxon>
        <taxon>Asparagales</taxon>
        <taxon>Orchidaceae</taxon>
        <taxon>Epidendroideae</taxon>
        <taxon>Malaxideae</taxon>
        <taxon>Dendrobiinae</taxon>
        <taxon>Dendrobium</taxon>
    </lineage>
</organism>
<dbReference type="InterPro" id="IPR036093">
    <property type="entry name" value="NAC_dom_sf"/>
</dbReference>
<dbReference type="InterPro" id="IPR003441">
    <property type="entry name" value="NAC-dom"/>
</dbReference>
<keyword evidence="4" id="KW-0539">Nucleus</keyword>
<dbReference type="GO" id="GO:0003677">
    <property type="term" value="F:DNA binding"/>
    <property type="evidence" value="ECO:0007669"/>
    <property type="project" value="UniProtKB-KW"/>
</dbReference>
<evidence type="ECO:0000256" key="4">
    <source>
        <dbReference type="ARBA" id="ARBA00023242"/>
    </source>
</evidence>
<reference evidence="6 7" key="1">
    <citation type="journal article" date="2016" name="Sci. Rep.">
        <title>The Dendrobium catenatum Lindl. genome sequence provides insights into polysaccharide synthase, floral development and adaptive evolution.</title>
        <authorList>
            <person name="Zhang G.Q."/>
            <person name="Xu Q."/>
            <person name="Bian C."/>
            <person name="Tsai W.C."/>
            <person name="Yeh C.M."/>
            <person name="Liu K.W."/>
            <person name="Yoshida K."/>
            <person name="Zhang L.S."/>
            <person name="Chang S.B."/>
            <person name="Chen F."/>
            <person name="Shi Y."/>
            <person name="Su Y.Y."/>
            <person name="Zhang Y.Q."/>
            <person name="Chen L.J."/>
            <person name="Yin Y."/>
            <person name="Lin M."/>
            <person name="Huang H."/>
            <person name="Deng H."/>
            <person name="Wang Z.W."/>
            <person name="Zhu S.L."/>
            <person name="Zhao X."/>
            <person name="Deng C."/>
            <person name="Niu S.C."/>
            <person name="Huang J."/>
            <person name="Wang M."/>
            <person name="Liu G.H."/>
            <person name="Yang H.J."/>
            <person name="Xiao X.J."/>
            <person name="Hsiao Y.Y."/>
            <person name="Wu W.L."/>
            <person name="Chen Y.Y."/>
            <person name="Mitsuda N."/>
            <person name="Ohme-Takagi M."/>
            <person name="Luo Y.B."/>
            <person name="Van de Peer Y."/>
            <person name="Liu Z.J."/>
        </authorList>
    </citation>
    <scope>NUCLEOTIDE SEQUENCE [LARGE SCALE GENOMIC DNA]</scope>
    <source>
        <tissue evidence="6">The whole plant</tissue>
    </source>
</reference>
<feature type="domain" description="NAC" evidence="5">
    <location>
        <begin position="69"/>
        <end position="210"/>
    </location>
</feature>
<dbReference type="FunFam" id="2.170.150.80:FF:000006">
    <property type="entry name" value="NAC domain-containing protein 100-like"/>
    <property type="match status" value="1"/>
</dbReference>
<dbReference type="Proteomes" id="UP000233837">
    <property type="component" value="Unassembled WGS sequence"/>
</dbReference>
<gene>
    <name evidence="6" type="primary">NAC100</name>
    <name evidence="6" type="ORF">MA16_Dca017876</name>
</gene>
<evidence type="ECO:0000256" key="1">
    <source>
        <dbReference type="ARBA" id="ARBA00023015"/>
    </source>
</evidence>
<keyword evidence="7" id="KW-1185">Reference proteome</keyword>
<evidence type="ECO:0000259" key="5">
    <source>
        <dbReference type="PROSITE" id="PS51005"/>
    </source>
</evidence>
<protein>
    <submittedName>
        <fullName evidence="6">NAC domain-containing protein 100</fullName>
    </submittedName>
</protein>
<dbReference type="GO" id="GO:0006355">
    <property type="term" value="P:regulation of DNA-templated transcription"/>
    <property type="evidence" value="ECO:0007669"/>
    <property type="project" value="InterPro"/>
</dbReference>
<sequence length="382" mass="43554">MGAFTLCVPEHSGFAYSSPRHCVPERLSPERRRAEHCIKSKQKFEHYSANAQSLIFLLSDLLPASRMELSPGFRFHPTDEELITHYLSNKVLNTSFDAIAIAQVKLNKCEPCDLPKRSKIGGGKEFYFFCELGLKYSTGLRRNRATDAGYWKSTGKDKEIRRENILLGMKKTLVFYKGRAPKGERTEWVMHEYRLEDSYDKWILCRVFEKGLPGKEKKAFGLANIEEEMARRVPLPPLMDAQVTSFPNSLYEGMLMLNLKDPMAYELSCPAEQLSSQNNMQVFEKGLPRKENKAFGLANIEEEMTQGVPLPPLMNAQVTSFPDSLYEARNLSGESSRGLPPPFPSKSRRQNLAGSEIFGHPRLGTFQRRYRLIQGVSRLELN</sequence>
<dbReference type="PANTHER" id="PTHR31744">
    <property type="entry name" value="PROTEIN CUP-SHAPED COTYLEDON 2-RELATED"/>
    <property type="match status" value="1"/>
</dbReference>
<evidence type="ECO:0000256" key="2">
    <source>
        <dbReference type="ARBA" id="ARBA00023125"/>
    </source>
</evidence>
<evidence type="ECO:0000313" key="7">
    <source>
        <dbReference type="Proteomes" id="UP000233837"/>
    </source>
</evidence>
<keyword evidence="3" id="KW-0804">Transcription</keyword>